<dbReference type="Proteomes" id="UP001152747">
    <property type="component" value="Unassembled WGS sequence"/>
</dbReference>
<reference evidence="4" key="1">
    <citation type="submission" date="2022-11" db="EMBL/GenBank/DDBJ databases">
        <authorList>
            <person name="Kikuchi T."/>
        </authorList>
    </citation>
    <scope>NUCLEOTIDE SEQUENCE</scope>
    <source>
        <strain evidence="4">PS1010</strain>
    </source>
</reference>
<evidence type="ECO:0000313" key="4">
    <source>
        <dbReference type="EMBL" id="CAI5452222.1"/>
    </source>
</evidence>
<accession>A0A9P1IVY2</accession>
<sequence length="319" mass="36749">MFLFLLSLTGLVVNIVVLVPVFKLAFVFKKSPIYVISMVNISIDVINLIMATFYMAPSIIFETYIFGPEKNATIPKLLGSLFMFCWYLGSIAQMIMAINRLVVIYYRRNDLFTRHNLLILFAMITPICIFMTYMAQYGFPCCAFVFDQQVLSYSYFQIDDLPNYPNQIIDLPLNMSSTTIAFISYSLIVWTVRKSSKGVESSLSNMQNRRSRRNRELAYAMQFCFISMFYTFSWVCFRLFPVLIGNNGLEWFVSISTAVTINSSANAIVYLISNQEVRKHVVFTRKELFKRVVETSSNAHHSTDVPRSTALSKSRHLMP</sequence>
<gene>
    <name evidence="4" type="ORF">CAMP_LOCUS14859</name>
</gene>
<keyword evidence="2" id="KW-0812">Transmembrane</keyword>
<comment type="caution">
    <text evidence="4">The sequence shown here is derived from an EMBL/GenBank/DDBJ whole genome shotgun (WGS) entry which is preliminary data.</text>
</comment>
<dbReference type="EMBL" id="CANHGI010000005">
    <property type="protein sequence ID" value="CAI5452222.1"/>
    <property type="molecule type" value="Genomic_DNA"/>
</dbReference>
<dbReference type="InterPro" id="IPR019430">
    <property type="entry name" value="7TM_GPCR_serpentine_rcpt_Srx"/>
</dbReference>
<feature type="transmembrane region" description="Helical" evidence="2">
    <location>
        <begin position="217"/>
        <end position="240"/>
    </location>
</feature>
<evidence type="ECO:0000259" key="3">
    <source>
        <dbReference type="Pfam" id="PF10328"/>
    </source>
</evidence>
<dbReference type="PANTHER" id="PTHR22718:SF11">
    <property type="entry name" value="7TM GPCR SERPENTINE RECEPTOR CLASS X (SRX) DOMAIN-CONTAINING PROTEIN"/>
    <property type="match status" value="1"/>
</dbReference>
<feature type="transmembrane region" description="Helical" evidence="2">
    <location>
        <begin position="81"/>
        <end position="106"/>
    </location>
</feature>
<evidence type="ECO:0000256" key="2">
    <source>
        <dbReference type="SAM" id="Phobius"/>
    </source>
</evidence>
<proteinExistence type="predicted"/>
<keyword evidence="2" id="KW-0472">Membrane</keyword>
<protein>
    <recommendedName>
        <fullName evidence="3">7TM GPCR serpentine receptor class x (Srx) domain-containing protein</fullName>
    </recommendedName>
</protein>
<dbReference type="Pfam" id="PF10328">
    <property type="entry name" value="7TM_GPCR_Srx"/>
    <property type="match status" value="1"/>
</dbReference>
<keyword evidence="2" id="KW-1133">Transmembrane helix</keyword>
<dbReference type="SUPFAM" id="SSF81321">
    <property type="entry name" value="Family A G protein-coupled receptor-like"/>
    <property type="match status" value="1"/>
</dbReference>
<organism evidence="4 5">
    <name type="scientific">Caenorhabditis angaria</name>
    <dbReference type="NCBI Taxonomy" id="860376"/>
    <lineage>
        <taxon>Eukaryota</taxon>
        <taxon>Metazoa</taxon>
        <taxon>Ecdysozoa</taxon>
        <taxon>Nematoda</taxon>
        <taxon>Chromadorea</taxon>
        <taxon>Rhabditida</taxon>
        <taxon>Rhabditina</taxon>
        <taxon>Rhabditomorpha</taxon>
        <taxon>Rhabditoidea</taxon>
        <taxon>Rhabditidae</taxon>
        <taxon>Peloderinae</taxon>
        <taxon>Caenorhabditis</taxon>
    </lineage>
</organism>
<keyword evidence="5" id="KW-1185">Reference proteome</keyword>
<name>A0A9P1IVY2_9PELO</name>
<feature type="compositionally biased region" description="Polar residues" evidence="1">
    <location>
        <begin position="300"/>
        <end position="312"/>
    </location>
</feature>
<feature type="domain" description="7TM GPCR serpentine receptor class x (Srx)" evidence="3">
    <location>
        <begin position="4"/>
        <end position="274"/>
    </location>
</feature>
<dbReference type="Gene3D" id="1.20.1070.10">
    <property type="entry name" value="Rhodopsin 7-helix transmembrane proteins"/>
    <property type="match status" value="1"/>
</dbReference>
<evidence type="ECO:0000256" key="1">
    <source>
        <dbReference type="SAM" id="MobiDB-lite"/>
    </source>
</evidence>
<feature type="transmembrane region" description="Helical" evidence="2">
    <location>
        <begin position="252"/>
        <end position="272"/>
    </location>
</feature>
<feature type="transmembrane region" description="Helical" evidence="2">
    <location>
        <begin position="6"/>
        <end position="26"/>
    </location>
</feature>
<dbReference type="AlphaFoldDB" id="A0A9P1IVY2"/>
<evidence type="ECO:0000313" key="5">
    <source>
        <dbReference type="Proteomes" id="UP001152747"/>
    </source>
</evidence>
<feature type="transmembrane region" description="Helical" evidence="2">
    <location>
        <begin position="33"/>
        <end position="61"/>
    </location>
</feature>
<feature type="transmembrane region" description="Helical" evidence="2">
    <location>
        <begin position="118"/>
        <end position="146"/>
    </location>
</feature>
<feature type="region of interest" description="Disordered" evidence="1">
    <location>
        <begin position="300"/>
        <end position="319"/>
    </location>
</feature>
<dbReference type="OrthoDB" id="5846501at2759"/>
<feature type="transmembrane region" description="Helical" evidence="2">
    <location>
        <begin position="171"/>
        <end position="192"/>
    </location>
</feature>
<dbReference type="PANTHER" id="PTHR22718">
    <property type="entry name" value="SERPENTINE RECEPTOR, CLASS X"/>
    <property type="match status" value="1"/>
</dbReference>
<dbReference type="CDD" id="cd00637">
    <property type="entry name" value="7tm_classA_rhodopsin-like"/>
    <property type="match status" value="1"/>
</dbReference>